<keyword evidence="1" id="KW-1133">Transmembrane helix</keyword>
<dbReference type="Proteomes" id="UP000251047">
    <property type="component" value="Unassembled WGS sequence"/>
</dbReference>
<organism evidence="2 3">
    <name type="scientific">Corynebacterium heidelbergense</name>
    <dbReference type="NCBI Taxonomy" id="2055947"/>
    <lineage>
        <taxon>Bacteria</taxon>
        <taxon>Bacillati</taxon>
        <taxon>Actinomycetota</taxon>
        <taxon>Actinomycetes</taxon>
        <taxon>Mycobacteriales</taxon>
        <taxon>Corynebacteriaceae</taxon>
        <taxon>Corynebacterium</taxon>
    </lineage>
</organism>
<accession>A0A364VBX8</accession>
<name>A0A364VBX8_9CORY</name>
<feature type="transmembrane region" description="Helical" evidence="1">
    <location>
        <begin position="33"/>
        <end position="58"/>
    </location>
</feature>
<reference evidence="2 3" key="1">
    <citation type="journal article" date="2018" name="Syst. Appl. Microbiol.">
        <title>Corynebacterium heidelbergense sp. nov., isolated from the preen glands of Egyptian geese (Alopochen aegyptiacus).</title>
        <authorList>
            <person name="Braun M.S."/>
            <person name="Wang E."/>
            <person name="Zimmermann S."/>
            <person name="Wink M."/>
        </authorList>
    </citation>
    <scope>NUCLEOTIDE SEQUENCE [LARGE SCALE GENOMIC DNA]</scope>
    <source>
        <strain evidence="2 3">DSM 104638</strain>
    </source>
</reference>
<proteinExistence type="predicted"/>
<keyword evidence="1" id="KW-0812">Transmembrane</keyword>
<keyword evidence="1" id="KW-0472">Membrane</keyword>
<dbReference type="EMBL" id="PHQP01000026">
    <property type="protein sequence ID" value="RAV34155.1"/>
    <property type="molecule type" value="Genomic_DNA"/>
</dbReference>
<dbReference type="OrthoDB" id="4425298at2"/>
<evidence type="ECO:0000313" key="3">
    <source>
        <dbReference type="Proteomes" id="UP000251047"/>
    </source>
</evidence>
<evidence type="ECO:0000313" key="2">
    <source>
        <dbReference type="EMBL" id="RAV34155.1"/>
    </source>
</evidence>
<comment type="caution">
    <text evidence="2">The sequence shown here is derived from an EMBL/GenBank/DDBJ whole genome shotgun (WGS) entry which is preliminary data.</text>
</comment>
<dbReference type="AlphaFoldDB" id="A0A364VBX8"/>
<evidence type="ECO:0000256" key="1">
    <source>
        <dbReference type="SAM" id="Phobius"/>
    </source>
</evidence>
<feature type="transmembrane region" description="Helical" evidence="1">
    <location>
        <begin position="6"/>
        <end position="26"/>
    </location>
</feature>
<sequence length="59" mass="6361">MTTAMFVTMASVFVGFCCIAGAYITYSYGKPRALVWSLFTAAVLCLTLVPVTIAIFWAA</sequence>
<dbReference type="RefSeq" id="WP_112769353.1">
    <property type="nucleotide sequence ID" value="NZ_CP063191.1"/>
</dbReference>
<protein>
    <submittedName>
        <fullName evidence="2">Uncharacterized protein</fullName>
    </submittedName>
</protein>
<gene>
    <name evidence="2" type="ORF">CWC39_04680</name>
</gene>